<dbReference type="OrthoDB" id="429813at2759"/>
<evidence type="ECO:0000259" key="7">
    <source>
        <dbReference type="PROSITE" id="PS50075"/>
    </source>
</evidence>
<dbReference type="SUPFAM" id="SSF52151">
    <property type="entry name" value="FabD/lysophospholipase-like"/>
    <property type="match status" value="1"/>
</dbReference>
<dbReference type="EMBL" id="KV907497">
    <property type="protein sequence ID" value="OOF97505.1"/>
    <property type="molecule type" value="Genomic_DNA"/>
</dbReference>
<feature type="region of interest" description="C-terminal hotdog fold" evidence="5">
    <location>
        <begin position="1418"/>
        <end position="1568"/>
    </location>
</feature>
<evidence type="ECO:0000256" key="2">
    <source>
        <dbReference type="ARBA" id="ARBA00022553"/>
    </source>
</evidence>
<keyword evidence="3" id="KW-0808">Transferase</keyword>
<dbReference type="GO" id="GO:0044550">
    <property type="term" value="P:secondary metabolite biosynthetic process"/>
    <property type="evidence" value="ECO:0007669"/>
    <property type="project" value="UniProtKB-ARBA"/>
</dbReference>
<dbReference type="InterPro" id="IPR014031">
    <property type="entry name" value="Ketoacyl_synth_C"/>
</dbReference>
<dbReference type="Pfam" id="PF00550">
    <property type="entry name" value="PP-binding"/>
    <property type="match status" value="2"/>
</dbReference>
<dbReference type="InterPro" id="IPR001227">
    <property type="entry name" value="Ac_transferase_dom_sf"/>
</dbReference>
<dbReference type="InterPro" id="IPR014030">
    <property type="entry name" value="Ketoacyl_synth_N"/>
</dbReference>
<dbReference type="InterPro" id="IPR020841">
    <property type="entry name" value="PKS_Beta-ketoAc_synthase_dom"/>
</dbReference>
<dbReference type="InterPro" id="IPR016036">
    <property type="entry name" value="Malonyl_transacylase_ACP-bd"/>
</dbReference>
<feature type="compositionally biased region" description="Basic and acidic residues" evidence="6">
    <location>
        <begin position="2227"/>
        <end position="2241"/>
    </location>
</feature>
<dbReference type="GO" id="GO:0004312">
    <property type="term" value="F:fatty acid synthase activity"/>
    <property type="evidence" value="ECO:0007669"/>
    <property type="project" value="TreeGrafter"/>
</dbReference>
<evidence type="ECO:0000256" key="3">
    <source>
        <dbReference type="ARBA" id="ARBA00022679"/>
    </source>
</evidence>
<feature type="domain" description="PKS/mFAS DH" evidence="9">
    <location>
        <begin position="1267"/>
        <end position="1568"/>
    </location>
</feature>
<dbReference type="PROSITE" id="PS52004">
    <property type="entry name" value="KS3_2"/>
    <property type="match status" value="1"/>
</dbReference>
<dbReference type="Gene3D" id="3.40.366.10">
    <property type="entry name" value="Malonyl-Coenzyme A Acyl Carrier Protein, domain 2"/>
    <property type="match status" value="2"/>
</dbReference>
<dbReference type="Gene3D" id="3.40.47.10">
    <property type="match status" value="1"/>
</dbReference>
<evidence type="ECO:0000259" key="8">
    <source>
        <dbReference type="PROSITE" id="PS52004"/>
    </source>
</evidence>
<dbReference type="SUPFAM" id="SSF47336">
    <property type="entry name" value="ACP-like"/>
    <property type="match status" value="2"/>
</dbReference>
<dbReference type="Pfam" id="PF02801">
    <property type="entry name" value="Ketoacyl-synt_C"/>
    <property type="match status" value="1"/>
</dbReference>
<protein>
    <submittedName>
        <fullName evidence="10">Uncharacterized protein</fullName>
    </submittedName>
</protein>
<dbReference type="InterPro" id="IPR014043">
    <property type="entry name" value="Acyl_transferase_dom"/>
</dbReference>
<dbReference type="SUPFAM" id="SSF53901">
    <property type="entry name" value="Thiolase-like"/>
    <property type="match status" value="1"/>
</dbReference>
<dbReference type="InterPro" id="IPR009081">
    <property type="entry name" value="PP-bd_ACP"/>
</dbReference>
<dbReference type="Pfam" id="PF00109">
    <property type="entry name" value="ketoacyl-synt"/>
    <property type="match status" value="1"/>
</dbReference>
<keyword evidence="4" id="KW-0511">Multifunctional enzyme</keyword>
<feature type="domain" description="Carrier" evidence="7">
    <location>
        <begin position="1605"/>
        <end position="1682"/>
    </location>
</feature>
<dbReference type="InterPro" id="IPR049900">
    <property type="entry name" value="PKS_mFAS_DH"/>
</dbReference>
<dbReference type="SMART" id="SM00827">
    <property type="entry name" value="PKS_AT"/>
    <property type="match status" value="1"/>
</dbReference>
<evidence type="ECO:0000256" key="6">
    <source>
        <dbReference type="SAM" id="MobiDB-lite"/>
    </source>
</evidence>
<dbReference type="CDD" id="cd00833">
    <property type="entry name" value="PKS"/>
    <property type="match status" value="1"/>
</dbReference>
<dbReference type="InterPro" id="IPR032821">
    <property type="entry name" value="PKS_assoc"/>
</dbReference>
<dbReference type="InterPro" id="IPR016035">
    <property type="entry name" value="Acyl_Trfase/lysoPLipase"/>
</dbReference>
<dbReference type="PANTHER" id="PTHR43775">
    <property type="entry name" value="FATTY ACID SYNTHASE"/>
    <property type="match status" value="1"/>
</dbReference>
<dbReference type="Gene3D" id="3.30.70.3290">
    <property type="match status" value="1"/>
</dbReference>
<feature type="domain" description="Ketosynthase family 3 (KS3)" evidence="8">
    <location>
        <begin position="381"/>
        <end position="802"/>
    </location>
</feature>
<dbReference type="PROSITE" id="PS50075">
    <property type="entry name" value="CARRIER"/>
    <property type="match status" value="1"/>
</dbReference>
<proteinExistence type="predicted"/>
<gene>
    <name evidence="10" type="ORF">ASPCADRAFT_166447</name>
</gene>
<dbReference type="InterPro" id="IPR050091">
    <property type="entry name" value="PKS_NRPS_Biosynth_Enz"/>
</dbReference>
<keyword evidence="2" id="KW-0597">Phosphoprotein</keyword>
<keyword evidence="11" id="KW-1185">Reference proteome</keyword>
<dbReference type="Proteomes" id="UP000188318">
    <property type="component" value="Unassembled WGS sequence"/>
</dbReference>
<evidence type="ECO:0000256" key="1">
    <source>
        <dbReference type="ARBA" id="ARBA00022450"/>
    </source>
</evidence>
<dbReference type="SUPFAM" id="SSF55048">
    <property type="entry name" value="Probable ACP-binding domain of malonyl-CoA ACP transacylase"/>
    <property type="match status" value="1"/>
</dbReference>
<feature type="active site" description="Proton acceptor; for dehydratase activity" evidence="5">
    <location>
        <position position="1301"/>
    </location>
</feature>
<dbReference type="Pfam" id="PF16197">
    <property type="entry name" value="KAsynt_C_assoc"/>
    <property type="match status" value="1"/>
</dbReference>
<dbReference type="InterPro" id="IPR041068">
    <property type="entry name" value="HTH_51"/>
</dbReference>
<dbReference type="STRING" id="602072.A0A1R3RSN5"/>
<dbReference type="VEuPathDB" id="FungiDB:ASPCADRAFT_166447"/>
<dbReference type="PROSITE" id="PS52019">
    <property type="entry name" value="PKS_MFAS_DH"/>
    <property type="match status" value="1"/>
</dbReference>
<evidence type="ECO:0000256" key="4">
    <source>
        <dbReference type="ARBA" id="ARBA00023268"/>
    </source>
</evidence>
<dbReference type="SUPFAM" id="SSF53335">
    <property type="entry name" value="S-adenosyl-L-methionine-dependent methyltransferases"/>
    <property type="match status" value="1"/>
</dbReference>
<evidence type="ECO:0000256" key="5">
    <source>
        <dbReference type="PROSITE-ProRule" id="PRU01363"/>
    </source>
</evidence>
<dbReference type="Pfam" id="PF18558">
    <property type="entry name" value="HTH_51"/>
    <property type="match status" value="1"/>
</dbReference>
<accession>A0A1R3RSN5</accession>
<dbReference type="Gene3D" id="1.10.1200.10">
    <property type="entry name" value="ACP-like"/>
    <property type="match status" value="2"/>
</dbReference>
<dbReference type="Pfam" id="PF14765">
    <property type="entry name" value="PS-DH"/>
    <property type="match status" value="1"/>
</dbReference>
<dbReference type="InterPro" id="IPR029063">
    <property type="entry name" value="SAM-dependent_MTases_sf"/>
</dbReference>
<sequence length="2263" mass="247555">MAIMDQPALVVFGPQTSWPSHSSAERIRRDLVHEPSLAPFADAIRKIPELWTSLVESEPRLRRTEGRRNLEQLRDWVETGALPTRDGPDEILPNGFATPFTVIAQSIEYWRCFPRGGWQWLSSRSDAAPALEGMCTGFLTAIAAAISKDSTEFFSMAAVALRLAACIGTFIDLNGNNPDVTGEARALVVRWSSSIQESCLLRILEEQPNAYVSVLKDETSRTITVPASEIPSTAEKLLMNGLRVHALELKGRFHHASNEGIAKKLIGLSQLRADLQFPDAQSLLIPLRRNSDGSRLYEGPLHIIAIRSLLLDQVDWLSTVTAALESAVVKEKPPTILVLGSVNVVPDCLIRRRQARVCVSNDIIPPAGVESPDSPGRDNHDSSIAIVGMACRFPGADSAEEFWELLESGKSMLSVLPPNRFPTKGLRRSADDTVFWGNFIQDPDQFDNRFFQISSREAASMDPQQRLILQVAYQALESAGYFDGQWKPTNTNIGCYLGVGSVDYEANIYSHQPNSYSALGTLKAFVSGRVSHYFGWTGPSITYDTACSSSVVALHSACKALLSGECTSALSGGVNMITNPALYQNLWAASFLSPTGATKAFDAAADGYSRGEGCGLFVLKRLENALADGDQVLGVIAGSAVNQTQREYGTSITAPVSKSQQSLYRNVLSQAGLGPSDVTYIEAHGTGTPRGDPIECESIRNVFGRSNTGRQQTLYFGSVKGNIGHLEAGSGAAALFKSVLMLQKKKIPKQVNFNKLNPNIPPLELEKLAIPTETISWDAAFRVICISNYGAAGSNGALVLREAPEPPKTTCARPTENSPQLISIFADSAESLQAYCDQLLRYLADINERDFPDVAYKLARIQNPTHKYRLSLITRSISELRSFLAAGKQLTATPSSAATPKPVVLCFGGQLKSSVGISKELYHSTSLFRHHLDRVETACQALGKSIYPYIFLKEAIQDSATLHCCLFASQYACAQSWIDAGIKVATVIGHSFGQISALCVCGVLSLEDAVKYVIERASLFDIEWSAEKGTMLALKADTQTATRLAATSHVEIACYNGPSNVVVAGSVPAIEGFQSQAKAAGIDVRCLDVARAFHSSLMDPALPQLREIANQLTFHWPRIPIQTCTQGQSWDSFGPQFLVDHSRQPVFFHDAVQRIESQFGPCTWVEAGSSSFATTLASRIASQLNSFIPVDIGGPSPAGSLANATLKLQALGYNVHFWAYHRSQRDAFRDFNLPPYQFAKSKHWLEFKEFNSREKESSHPGDQDHNSKLLLFVHSKGTENGVAEFKVNSKSDYFRACVSGHAVLGHSLCPASLYLELAAQAAVYLCEDKPSVLPQVEDLQIRAPLGLNLSASIKLLLSLREPRNWKFSLLSTTGAEDTHHASGVIQIPANADSLVSESSLYERLIGADRCKSILQDASAKSINGLVYNVFGAVVDYKDFYQGVQRISATKSEASGVVSLPMAAAGIMQDSICDPLALDNYLQVSGIHINCFRDIGRQDVYVCTSIGRLKVYQSLEKARDQSWLVYSNTKQGGSDVLESDIFAFNETTGSLTVALFGVRFTKVPVLSLTKTLSTLNHGKPVQRLKDSTPPSAPLSDLALGTSAEAELNGNTLLRLQHLLSRVTDYPIEDILRINSLEALGIDSLMRSEVTAEIRQEFGLDISTDTLANALTLLDLATLISSSQTWPVPVVSTPASSESHTTLSMRDWTSSNLKNILSVITDIPVDEIGDNSTLDALGIDSLMRKEVQSELRKQLDRADIPENLQEYSVTSLATYLADQDCGKTKDFSIRTPPSTASLGRDLDARELDASTQSIAPEMILKLDERPSIMKGHNESQLFQTPRSPKALCSSTVGGFTLDELAASFEEIKGSFDKLSDESQFRNFYVEVHRRQVELATAYVVEAFTSLGCSLSSMSPGESLSLSPVSHEPRHGKLMKQLYKLLHDAGLISLDTLGEYKRTAKPVDPTSSADLLDAIIQDFPQHRLEHRLLSITGSRLAPCLSGELDALDLIFGDRTAKDLVSDVYLKAPMFVTGTKLLCKFLLSSLGKRTQPVKILEIGAGTGGTTADVVHCLTSSNIPFEYCFTDISPSLIAAARKKFKWCPNMEFMVLDIEQDPPLGNQYDLVISTNCIHATRNLAATTKNIHKLLQEGGILCLVELTRNLPWFDLVFGLLEGWWLFNDGREHALAHERFWEDSLRQVGFSYVNWTTGDTKESELLRLIISAKMTHQDDPLNRDAGSKTRTGEKMGTVTSREALQSWHPRPPPAH</sequence>
<dbReference type="CDD" id="cd02440">
    <property type="entry name" value="AdoMet_MTases"/>
    <property type="match status" value="1"/>
</dbReference>
<keyword evidence="1" id="KW-0596">Phosphopantetheine</keyword>
<evidence type="ECO:0000313" key="10">
    <source>
        <dbReference type="EMBL" id="OOF97505.1"/>
    </source>
</evidence>
<dbReference type="OMA" id="KDNIGHT"/>
<dbReference type="Gene3D" id="3.40.50.150">
    <property type="entry name" value="Vaccinia Virus protein VP39"/>
    <property type="match status" value="1"/>
</dbReference>
<dbReference type="InterPro" id="IPR049551">
    <property type="entry name" value="PKS_DH_C"/>
</dbReference>
<dbReference type="InterPro" id="IPR013217">
    <property type="entry name" value="Methyltransf_12"/>
</dbReference>
<reference evidence="11" key="1">
    <citation type="journal article" date="2017" name="Genome Biol.">
        <title>Comparative genomics reveals high biological diversity and specific adaptations in the industrially and medically important fungal genus Aspergillus.</title>
        <authorList>
            <person name="de Vries R.P."/>
            <person name="Riley R."/>
            <person name="Wiebenga A."/>
            <person name="Aguilar-Osorio G."/>
            <person name="Amillis S."/>
            <person name="Uchima C.A."/>
            <person name="Anderluh G."/>
            <person name="Asadollahi M."/>
            <person name="Askin M."/>
            <person name="Barry K."/>
            <person name="Battaglia E."/>
            <person name="Bayram O."/>
            <person name="Benocci T."/>
            <person name="Braus-Stromeyer S.A."/>
            <person name="Caldana C."/>
            <person name="Canovas D."/>
            <person name="Cerqueira G.C."/>
            <person name="Chen F."/>
            <person name="Chen W."/>
            <person name="Choi C."/>
            <person name="Clum A."/>
            <person name="Dos Santos R.A."/>
            <person name="Damasio A.R."/>
            <person name="Diallinas G."/>
            <person name="Emri T."/>
            <person name="Fekete E."/>
            <person name="Flipphi M."/>
            <person name="Freyberg S."/>
            <person name="Gallo A."/>
            <person name="Gournas C."/>
            <person name="Habgood R."/>
            <person name="Hainaut M."/>
            <person name="Harispe M.L."/>
            <person name="Henrissat B."/>
            <person name="Hilden K.S."/>
            <person name="Hope R."/>
            <person name="Hossain A."/>
            <person name="Karabika E."/>
            <person name="Karaffa L."/>
            <person name="Karanyi Z."/>
            <person name="Krasevec N."/>
            <person name="Kuo A."/>
            <person name="Kusch H."/>
            <person name="LaButti K."/>
            <person name="Lagendijk E.L."/>
            <person name="Lapidus A."/>
            <person name="Levasseur A."/>
            <person name="Lindquist E."/>
            <person name="Lipzen A."/>
            <person name="Logrieco A.F."/>
            <person name="MacCabe A."/>
            <person name="Maekelae M.R."/>
            <person name="Malavazi I."/>
            <person name="Melin P."/>
            <person name="Meyer V."/>
            <person name="Mielnichuk N."/>
            <person name="Miskei M."/>
            <person name="Molnar A.P."/>
            <person name="Mule G."/>
            <person name="Ngan C.Y."/>
            <person name="Orejas M."/>
            <person name="Orosz E."/>
            <person name="Ouedraogo J.P."/>
            <person name="Overkamp K.M."/>
            <person name="Park H.-S."/>
            <person name="Perrone G."/>
            <person name="Piumi F."/>
            <person name="Punt P.J."/>
            <person name="Ram A.F."/>
            <person name="Ramon A."/>
            <person name="Rauscher S."/>
            <person name="Record E."/>
            <person name="Riano-Pachon D.M."/>
            <person name="Robert V."/>
            <person name="Roehrig J."/>
            <person name="Ruller R."/>
            <person name="Salamov A."/>
            <person name="Salih N.S."/>
            <person name="Samson R.A."/>
            <person name="Sandor E."/>
            <person name="Sanguinetti M."/>
            <person name="Schuetze T."/>
            <person name="Sepcic K."/>
            <person name="Shelest E."/>
            <person name="Sherlock G."/>
            <person name="Sophianopoulou V."/>
            <person name="Squina F.M."/>
            <person name="Sun H."/>
            <person name="Susca A."/>
            <person name="Todd R.B."/>
            <person name="Tsang A."/>
            <person name="Unkles S.E."/>
            <person name="van de Wiele N."/>
            <person name="van Rossen-Uffink D."/>
            <person name="Oliveira J.V."/>
            <person name="Vesth T.C."/>
            <person name="Visser J."/>
            <person name="Yu J.-H."/>
            <person name="Zhou M."/>
            <person name="Andersen M.R."/>
            <person name="Archer D.B."/>
            <person name="Baker S.E."/>
            <person name="Benoit I."/>
            <person name="Brakhage A.A."/>
            <person name="Braus G.H."/>
            <person name="Fischer R."/>
            <person name="Frisvad J.C."/>
            <person name="Goldman G.H."/>
            <person name="Houbraken J."/>
            <person name="Oakley B."/>
            <person name="Pocsi I."/>
            <person name="Scazzocchio C."/>
            <person name="Seiboth B."/>
            <person name="vanKuyk P.A."/>
            <person name="Wortman J."/>
            <person name="Dyer P.S."/>
            <person name="Grigoriev I.V."/>
        </authorList>
    </citation>
    <scope>NUCLEOTIDE SEQUENCE [LARGE SCALE GENOMIC DNA]</scope>
    <source>
        <strain evidence="11">ITEM 5010</strain>
    </source>
</reference>
<dbReference type="Pfam" id="PF00698">
    <property type="entry name" value="Acyl_transf_1"/>
    <property type="match status" value="1"/>
</dbReference>
<dbReference type="InterPro" id="IPR042104">
    <property type="entry name" value="PKS_dehydratase_sf"/>
</dbReference>
<feature type="region of interest" description="N-terminal hotdog fold" evidence="5">
    <location>
        <begin position="1267"/>
        <end position="1392"/>
    </location>
</feature>
<dbReference type="Pfam" id="PF08242">
    <property type="entry name" value="Methyltransf_12"/>
    <property type="match status" value="1"/>
</dbReference>
<evidence type="ECO:0000259" key="9">
    <source>
        <dbReference type="PROSITE" id="PS52019"/>
    </source>
</evidence>
<organism evidence="10 11">
    <name type="scientific">Aspergillus carbonarius (strain ITEM 5010)</name>
    <dbReference type="NCBI Taxonomy" id="602072"/>
    <lineage>
        <taxon>Eukaryota</taxon>
        <taxon>Fungi</taxon>
        <taxon>Dikarya</taxon>
        <taxon>Ascomycota</taxon>
        <taxon>Pezizomycotina</taxon>
        <taxon>Eurotiomycetes</taxon>
        <taxon>Eurotiomycetidae</taxon>
        <taxon>Eurotiales</taxon>
        <taxon>Aspergillaceae</taxon>
        <taxon>Aspergillus</taxon>
        <taxon>Aspergillus subgen. Circumdati</taxon>
    </lineage>
</organism>
<feature type="region of interest" description="Disordered" evidence="6">
    <location>
        <begin position="2227"/>
        <end position="2263"/>
    </location>
</feature>
<evidence type="ECO:0000313" key="11">
    <source>
        <dbReference type="Proteomes" id="UP000188318"/>
    </source>
</evidence>
<dbReference type="PANTHER" id="PTHR43775:SF21">
    <property type="entry name" value="NON-REDUCING POLYKETIDE SYNTHASE AUSA-RELATED"/>
    <property type="match status" value="1"/>
</dbReference>
<dbReference type="InterPro" id="IPR036736">
    <property type="entry name" value="ACP-like_sf"/>
</dbReference>
<feature type="active site" description="Proton donor; for dehydratase activity" evidence="5">
    <location>
        <position position="1478"/>
    </location>
</feature>
<dbReference type="Gene3D" id="3.10.129.110">
    <property type="entry name" value="Polyketide synthase dehydratase"/>
    <property type="match status" value="1"/>
</dbReference>
<name>A0A1R3RSN5_ASPC5</name>
<dbReference type="SMART" id="SM00825">
    <property type="entry name" value="PKS_KS"/>
    <property type="match status" value="1"/>
</dbReference>
<dbReference type="GO" id="GO:0006633">
    <property type="term" value="P:fatty acid biosynthetic process"/>
    <property type="evidence" value="ECO:0007669"/>
    <property type="project" value="TreeGrafter"/>
</dbReference>
<dbReference type="InterPro" id="IPR016039">
    <property type="entry name" value="Thiolase-like"/>
</dbReference>